<dbReference type="AlphaFoldDB" id="A0AAN4YWA8"/>
<keyword evidence="8" id="KW-1185">Reference proteome</keyword>
<feature type="transmembrane region" description="Helical" evidence="6">
    <location>
        <begin position="12"/>
        <end position="32"/>
    </location>
</feature>
<evidence type="ECO:0000256" key="6">
    <source>
        <dbReference type="RuleBase" id="RU280813"/>
    </source>
</evidence>
<evidence type="ECO:0000313" key="8">
    <source>
        <dbReference type="Proteomes" id="UP001328107"/>
    </source>
</evidence>
<sequence length="310" mass="35530">GSPMVATWRLVAHLVFEVPLLLLYILTIIACMGTDSSGMMDTSFYTFIVFNGILDLFCYAVTVFTYRLCIYMPFVDFFGDFDEGWQTSFIYAATWLICCTREFSSLALALNRFTSICYNNKKWSGRSFIITVVLCCIAGFSPNWYMWDTNVEYQKIPMGDGSSIFFMILDEDYREWLKEPVWTLCWATFTYVLSMGIFILIGFHVLCGGAHPDVDRREYRLTMIAFMFQMANTGFYINQIMAYLIDRDDLIEALKAVRDGAPIIPFVHDMRTLCVPICLFLFDSVIRGRILGKIGMGAIFLLHSALPIQG</sequence>
<keyword evidence="3 6" id="KW-0812">Transmembrane</keyword>
<evidence type="ECO:0000256" key="1">
    <source>
        <dbReference type="ARBA" id="ARBA00004141"/>
    </source>
</evidence>
<keyword evidence="4 6" id="KW-1133">Transmembrane helix</keyword>
<comment type="subcellular location">
    <subcellularLocation>
        <location evidence="1">Membrane</location>
        <topology evidence="1">Multi-pass membrane protein</topology>
    </subcellularLocation>
</comment>
<evidence type="ECO:0000256" key="3">
    <source>
        <dbReference type="ARBA" id="ARBA00022692"/>
    </source>
</evidence>
<evidence type="ECO:0000256" key="5">
    <source>
        <dbReference type="ARBA" id="ARBA00023136"/>
    </source>
</evidence>
<accession>A0AAN4YWA8</accession>
<comment type="caution">
    <text evidence="7">The sequence shown here is derived from an EMBL/GenBank/DDBJ whole genome shotgun (WGS) entry which is preliminary data.</text>
</comment>
<gene>
    <name evidence="7" type="ORF">PMAYCL1PPCAC_00367</name>
</gene>
<dbReference type="Pfam" id="PF02118">
    <property type="entry name" value="Srg"/>
    <property type="match status" value="1"/>
</dbReference>
<dbReference type="GO" id="GO:0004888">
    <property type="term" value="F:transmembrane signaling receptor activity"/>
    <property type="evidence" value="ECO:0007669"/>
    <property type="project" value="InterPro"/>
</dbReference>
<evidence type="ECO:0000256" key="2">
    <source>
        <dbReference type="ARBA" id="ARBA00005692"/>
    </source>
</evidence>
<feature type="transmembrane region" description="Helical" evidence="6">
    <location>
        <begin position="219"/>
        <end position="243"/>
    </location>
</feature>
<reference evidence="8" key="1">
    <citation type="submission" date="2022-10" db="EMBL/GenBank/DDBJ databases">
        <title>Genome assembly of Pristionchus species.</title>
        <authorList>
            <person name="Yoshida K."/>
            <person name="Sommer R.J."/>
        </authorList>
    </citation>
    <scope>NUCLEOTIDE SEQUENCE [LARGE SCALE GENOMIC DNA]</scope>
    <source>
        <strain evidence="8">RS5460</strain>
    </source>
</reference>
<dbReference type="PANTHER" id="PTHR31552">
    <property type="entry name" value="SERPENTINE RECEPTOR CLASS GAMMA"/>
    <property type="match status" value="1"/>
</dbReference>
<evidence type="ECO:0000256" key="4">
    <source>
        <dbReference type="ARBA" id="ARBA00022989"/>
    </source>
</evidence>
<name>A0AAN4YWA8_9BILA</name>
<comment type="similarity">
    <text evidence="2 6">Belongs to the nematode receptor-like protein srg family.</text>
</comment>
<feature type="transmembrane region" description="Helical" evidence="6">
    <location>
        <begin position="123"/>
        <end position="145"/>
    </location>
</feature>
<protein>
    <recommendedName>
        <fullName evidence="6">Serpentine receptor class gamma</fullName>
    </recommendedName>
</protein>
<feature type="transmembrane region" description="Helical" evidence="6">
    <location>
        <begin position="88"/>
        <end position="111"/>
    </location>
</feature>
<dbReference type="PANTHER" id="PTHR31552:SF8">
    <property type="entry name" value="SERPENTINE RECEPTOR CLASS GAMMA"/>
    <property type="match status" value="1"/>
</dbReference>
<keyword evidence="5 6" id="KW-0472">Membrane</keyword>
<proteinExistence type="inferred from homology"/>
<dbReference type="GO" id="GO:0016020">
    <property type="term" value="C:membrane"/>
    <property type="evidence" value="ECO:0007669"/>
    <property type="project" value="UniProtKB-SubCell"/>
</dbReference>
<dbReference type="GO" id="GO:0007606">
    <property type="term" value="P:sensory perception of chemical stimulus"/>
    <property type="evidence" value="ECO:0007669"/>
    <property type="project" value="UniProtKB-UniRule"/>
</dbReference>
<feature type="transmembrane region" description="Helical" evidence="6">
    <location>
        <begin position="181"/>
        <end position="207"/>
    </location>
</feature>
<dbReference type="EMBL" id="BTRK01000001">
    <property type="protein sequence ID" value="GMR30172.1"/>
    <property type="molecule type" value="Genomic_DNA"/>
</dbReference>
<dbReference type="InterPro" id="IPR000609">
    <property type="entry name" value="7TM_GPCR_serpentine_rcpt_Srg"/>
</dbReference>
<evidence type="ECO:0000313" key="7">
    <source>
        <dbReference type="EMBL" id="GMR30172.1"/>
    </source>
</evidence>
<comment type="caution">
    <text evidence="6">Lacks conserved residue(s) required for the propagation of feature annotation.</text>
</comment>
<dbReference type="Proteomes" id="UP001328107">
    <property type="component" value="Unassembled WGS sequence"/>
</dbReference>
<organism evidence="7 8">
    <name type="scientific">Pristionchus mayeri</name>
    <dbReference type="NCBI Taxonomy" id="1317129"/>
    <lineage>
        <taxon>Eukaryota</taxon>
        <taxon>Metazoa</taxon>
        <taxon>Ecdysozoa</taxon>
        <taxon>Nematoda</taxon>
        <taxon>Chromadorea</taxon>
        <taxon>Rhabditida</taxon>
        <taxon>Rhabditina</taxon>
        <taxon>Diplogasteromorpha</taxon>
        <taxon>Diplogasteroidea</taxon>
        <taxon>Neodiplogasteridae</taxon>
        <taxon>Pristionchus</taxon>
    </lineage>
</organism>
<feature type="transmembrane region" description="Helical" evidence="6">
    <location>
        <begin position="44"/>
        <end position="68"/>
    </location>
</feature>
<feature type="non-terminal residue" evidence="7">
    <location>
        <position position="1"/>
    </location>
</feature>